<organism evidence="2">
    <name type="scientific">freshwater metagenome</name>
    <dbReference type="NCBI Taxonomy" id="449393"/>
    <lineage>
        <taxon>unclassified sequences</taxon>
        <taxon>metagenomes</taxon>
        <taxon>ecological metagenomes</taxon>
    </lineage>
</organism>
<dbReference type="AlphaFoldDB" id="A0A6J7CQ26"/>
<name>A0A6J7CQ26_9ZZZZ</name>
<dbReference type="GO" id="GO:0005886">
    <property type="term" value="C:plasma membrane"/>
    <property type="evidence" value="ECO:0007669"/>
    <property type="project" value="TreeGrafter"/>
</dbReference>
<dbReference type="Gene3D" id="2.60.200.40">
    <property type="match status" value="1"/>
</dbReference>
<dbReference type="PANTHER" id="PTHR12358:SF106">
    <property type="entry name" value="LIPID KINASE YEGS"/>
    <property type="match status" value="1"/>
</dbReference>
<dbReference type="SUPFAM" id="SSF111331">
    <property type="entry name" value="NAD kinase/diacylglycerol kinase-like"/>
    <property type="match status" value="1"/>
</dbReference>
<evidence type="ECO:0000313" key="2">
    <source>
        <dbReference type="EMBL" id="CAB4859866.1"/>
    </source>
</evidence>
<dbReference type="InterPro" id="IPR050187">
    <property type="entry name" value="Lipid_Phosphate_FormReg"/>
</dbReference>
<sequence>MNPKATSTNKHVRKNITTALEGALDVKVKQTKARNHAQSLAQQAVHDGYDVVAVLGGDGTVNEVINGLLSQPNRSAYEVPILGIIPGGHANVLAHALALPSDSKKAAKAFIDHMQSQSIRTIGLGKAGDRWFALHAGLGIDAEVVAAVEDMRKRGFPTTPGSYMAGLVKSWIATDRWNGPMTMTGVSHDDQHVSIDKLVFAIVQNTTPWTMLGEIALQASTQARFEQGLDVVSLESLSAQTMMRIAGTLLTGRGIGDLPESTVLTNLATVTMTSDRPVPLQIDGDLIKPVTSITFASVPDAIRVFTPVDNP</sequence>
<dbReference type="PROSITE" id="PS50146">
    <property type="entry name" value="DAGK"/>
    <property type="match status" value="1"/>
</dbReference>
<protein>
    <submittedName>
        <fullName evidence="2">Unannotated protein</fullName>
    </submittedName>
</protein>
<dbReference type="GO" id="GO:0004143">
    <property type="term" value="F:ATP-dependent diacylglycerol kinase activity"/>
    <property type="evidence" value="ECO:0007669"/>
    <property type="project" value="TreeGrafter"/>
</dbReference>
<gene>
    <name evidence="2" type="ORF">UFOPK3401_00181</name>
</gene>
<accession>A0A6J7CQ26</accession>
<evidence type="ECO:0000259" key="1">
    <source>
        <dbReference type="PROSITE" id="PS50146"/>
    </source>
</evidence>
<dbReference type="Gene3D" id="3.40.50.10330">
    <property type="entry name" value="Probable inorganic polyphosphate/atp-NAD kinase, domain 1"/>
    <property type="match status" value="1"/>
</dbReference>
<dbReference type="SMART" id="SM00046">
    <property type="entry name" value="DAGKc"/>
    <property type="match status" value="1"/>
</dbReference>
<proteinExistence type="predicted"/>
<dbReference type="InterPro" id="IPR017438">
    <property type="entry name" value="ATP-NAD_kinase_N"/>
</dbReference>
<dbReference type="InterPro" id="IPR016064">
    <property type="entry name" value="NAD/diacylglycerol_kinase_sf"/>
</dbReference>
<feature type="domain" description="DAGKc" evidence="1">
    <location>
        <begin position="1"/>
        <end position="128"/>
    </location>
</feature>
<dbReference type="Pfam" id="PF00781">
    <property type="entry name" value="DAGK_cat"/>
    <property type="match status" value="1"/>
</dbReference>
<dbReference type="EMBL" id="CAFBLM010000004">
    <property type="protein sequence ID" value="CAB4859866.1"/>
    <property type="molecule type" value="Genomic_DNA"/>
</dbReference>
<dbReference type="InterPro" id="IPR001206">
    <property type="entry name" value="Diacylglycerol_kinase_cat_dom"/>
</dbReference>
<dbReference type="PANTHER" id="PTHR12358">
    <property type="entry name" value="SPHINGOSINE KINASE"/>
    <property type="match status" value="1"/>
</dbReference>
<reference evidence="2" key="1">
    <citation type="submission" date="2020-05" db="EMBL/GenBank/DDBJ databases">
        <authorList>
            <person name="Chiriac C."/>
            <person name="Salcher M."/>
            <person name="Ghai R."/>
            <person name="Kavagutti S V."/>
        </authorList>
    </citation>
    <scope>NUCLEOTIDE SEQUENCE</scope>
</reference>